<dbReference type="Pfam" id="PF20033">
    <property type="entry name" value="DUF6438"/>
    <property type="match status" value="1"/>
</dbReference>
<accession>A0A1T3J1E1</accession>
<dbReference type="InterPro" id="IPR045497">
    <property type="entry name" value="DUF6438"/>
</dbReference>
<organism evidence="2 3">
    <name type="scientific">Elizabethkingia meningoseptica</name>
    <name type="common">Chryseobacterium meningosepticum</name>
    <dbReference type="NCBI Taxonomy" id="238"/>
    <lineage>
        <taxon>Bacteria</taxon>
        <taxon>Pseudomonadati</taxon>
        <taxon>Bacteroidota</taxon>
        <taxon>Flavobacteriia</taxon>
        <taxon>Flavobacteriales</taxon>
        <taxon>Weeksellaceae</taxon>
        <taxon>Elizabethkingia</taxon>
    </lineage>
</organism>
<dbReference type="Proteomes" id="UP000188947">
    <property type="component" value="Unassembled WGS sequence"/>
</dbReference>
<evidence type="ECO:0000313" key="2">
    <source>
        <dbReference type="EMBL" id="OOH94480.1"/>
    </source>
</evidence>
<protein>
    <recommendedName>
        <fullName evidence="1">DUF6438 domain-containing protein</fullName>
    </recommendedName>
</protein>
<dbReference type="eggNOG" id="ENOG5033WUW">
    <property type="taxonomic scope" value="Bacteria"/>
</dbReference>
<dbReference type="AlphaFoldDB" id="A0A1T3J1E1"/>
<evidence type="ECO:0000259" key="1">
    <source>
        <dbReference type="Pfam" id="PF20033"/>
    </source>
</evidence>
<reference evidence="2 3" key="1">
    <citation type="submission" date="2016-11" db="EMBL/GenBank/DDBJ databases">
        <title>Genome sequence and comparative genomic analysis of clinical strain Elizabethkingia meningoseptica 61421 PRCM.</title>
        <authorList>
            <person name="Wang M."/>
            <person name="Hu S."/>
            <person name="Cao L."/>
            <person name="Jiang T."/>
            <person name="Zhou Y."/>
            <person name="Ming D."/>
        </authorList>
    </citation>
    <scope>NUCLEOTIDE SEQUENCE [LARGE SCALE GENOMIC DNA]</scope>
    <source>
        <strain evidence="2 3">61421 PRCM</strain>
    </source>
</reference>
<feature type="domain" description="DUF6438" evidence="1">
    <location>
        <begin position="2"/>
        <end position="114"/>
    </location>
</feature>
<evidence type="ECO:0000313" key="3">
    <source>
        <dbReference type="Proteomes" id="UP000188947"/>
    </source>
</evidence>
<comment type="caution">
    <text evidence="2">The sequence shown here is derived from an EMBL/GenBank/DDBJ whole genome shotgun (WGS) entry which is preliminary data.</text>
</comment>
<keyword evidence="3" id="KW-1185">Reference proteome</keyword>
<dbReference type="STRING" id="238.BBD35_11430"/>
<name>A0A1T3J1E1_ELIME</name>
<gene>
    <name evidence="2" type="ORF">BMF97_12110</name>
</gene>
<dbReference type="EMBL" id="MPOG01000014">
    <property type="protein sequence ID" value="OOH94480.1"/>
    <property type="molecule type" value="Genomic_DNA"/>
</dbReference>
<dbReference type="RefSeq" id="WP_070904443.1">
    <property type="nucleotide sequence ID" value="NZ_CP016378.1"/>
</dbReference>
<proteinExistence type="predicted"/>
<sequence length="125" mass="14027">MDKISISKNPCFGFCPTYTIDILKNGKIYLNAKDHVKNNLKGNYTSELTAEGKKTLASLNLTGLKEKYGERNISDLPSTDVEISFTGGTVQKTNDYGNHGTKELEKLYAFIDSLIENQKWEKVND</sequence>
<dbReference type="OrthoDB" id="7172369at2"/>